<evidence type="ECO:0000313" key="5">
    <source>
        <dbReference type="Proteomes" id="UP001256711"/>
    </source>
</evidence>
<feature type="transmembrane region" description="Helical" evidence="3">
    <location>
        <begin position="38"/>
        <end position="66"/>
    </location>
</feature>
<sequence>MQKDTKIQSIVLVALFTALTVIGTYIKIPLPTGAFVHLGNAVLLLSVLLLGYVKGSLAGGLGFFIFDLMNGYATEAPYFILESFIVGAAAYGAFVLFKKHPTKLYQIIVIGIVTGIAKVIMTQIKNTVMNLIAGADFGPAFVGAAAKLPATLINVTLTVVIVAVVYFPLRSAMKRTFRKEFH</sequence>
<feature type="transmembrane region" description="Helical" evidence="3">
    <location>
        <begin position="7"/>
        <end position="26"/>
    </location>
</feature>
<feature type="transmembrane region" description="Helical" evidence="3">
    <location>
        <begin position="128"/>
        <end position="146"/>
    </location>
</feature>
<proteinExistence type="predicted"/>
<feature type="transmembrane region" description="Helical" evidence="3">
    <location>
        <begin position="103"/>
        <end position="121"/>
    </location>
</feature>
<dbReference type="PANTHER" id="PTHR37815:SF3">
    <property type="entry name" value="UPF0397 PROTEIN SPR0429"/>
    <property type="match status" value="1"/>
</dbReference>
<dbReference type="GO" id="GO:0016020">
    <property type="term" value="C:membrane"/>
    <property type="evidence" value="ECO:0007669"/>
    <property type="project" value="InterPro"/>
</dbReference>
<dbReference type="RefSeq" id="WP_231452676.1">
    <property type="nucleotide sequence ID" value="NZ_JADMDV010000004.1"/>
</dbReference>
<feature type="transmembrane region" description="Helical" evidence="3">
    <location>
        <begin position="78"/>
        <end position="97"/>
    </location>
</feature>
<reference evidence="4" key="1">
    <citation type="submission" date="2023-03" db="EMBL/GenBank/DDBJ databases">
        <authorList>
            <person name="Shen W."/>
            <person name="Cai J."/>
        </authorList>
    </citation>
    <scope>NUCLEOTIDE SEQUENCE</scope>
    <source>
        <strain evidence="4">B226-2</strain>
    </source>
</reference>
<evidence type="ECO:0000256" key="2">
    <source>
        <dbReference type="ARBA" id="ARBA00022989"/>
    </source>
</evidence>
<keyword evidence="2 3" id="KW-1133">Transmembrane helix</keyword>
<evidence type="ECO:0000313" key="4">
    <source>
        <dbReference type="EMBL" id="MDT2810439.1"/>
    </source>
</evidence>
<name>A0AAW8TZL1_9ENTE</name>
<keyword evidence="1 3" id="KW-0812">Transmembrane</keyword>
<comment type="caution">
    <text evidence="4">The sequence shown here is derived from an EMBL/GenBank/DDBJ whole genome shotgun (WGS) entry which is preliminary data.</text>
</comment>
<dbReference type="Proteomes" id="UP001256711">
    <property type="component" value="Unassembled WGS sequence"/>
</dbReference>
<keyword evidence="3" id="KW-0472">Membrane</keyword>
<organism evidence="4 5">
    <name type="scientific">Enterococcus asini</name>
    <dbReference type="NCBI Taxonomy" id="57732"/>
    <lineage>
        <taxon>Bacteria</taxon>
        <taxon>Bacillati</taxon>
        <taxon>Bacillota</taxon>
        <taxon>Bacilli</taxon>
        <taxon>Lactobacillales</taxon>
        <taxon>Enterococcaceae</taxon>
        <taxon>Enterococcus</taxon>
    </lineage>
</organism>
<dbReference type="Gene3D" id="1.10.1760.20">
    <property type="match status" value="1"/>
</dbReference>
<gene>
    <name evidence="4" type="ORF">P7H43_08075</name>
</gene>
<feature type="transmembrane region" description="Helical" evidence="3">
    <location>
        <begin position="152"/>
        <end position="169"/>
    </location>
</feature>
<dbReference type="AlphaFoldDB" id="A0AAW8TZL1"/>
<accession>A0AAW8TZL1</accession>
<dbReference type="PANTHER" id="PTHR37815">
    <property type="entry name" value="UPF0397 PROTEIN BC_2624-RELATED"/>
    <property type="match status" value="1"/>
</dbReference>
<evidence type="ECO:0000256" key="3">
    <source>
        <dbReference type="SAM" id="Phobius"/>
    </source>
</evidence>
<dbReference type="EMBL" id="JARQBJ010000003">
    <property type="protein sequence ID" value="MDT2810439.1"/>
    <property type="molecule type" value="Genomic_DNA"/>
</dbReference>
<dbReference type="Pfam" id="PF07155">
    <property type="entry name" value="ECF-ribofla_trS"/>
    <property type="match status" value="1"/>
</dbReference>
<evidence type="ECO:0000256" key="1">
    <source>
        <dbReference type="ARBA" id="ARBA00022692"/>
    </source>
</evidence>
<dbReference type="InterPro" id="IPR009825">
    <property type="entry name" value="ECF_substrate-spec-like"/>
</dbReference>
<protein>
    <submittedName>
        <fullName evidence="4">ECF transporter S component</fullName>
    </submittedName>
</protein>